<dbReference type="PANTHER" id="PTHR39176:SF1">
    <property type="entry name" value="PERIPLASMIC PROTEIN"/>
    <property type="match status" value="1"/>
</dbReference>
<dbReference type="Gene3D" id="1.20.1270.180">
    <property type="match status" value="1"/>
</dbReference>
<dbReference type="AlphaFoldDB" id="A0A0F5Y8F4"/>
<dbReference type="Proteomes" id="UP000033607">
    <property type="component" value="Unassembled WGS sequence"/>
</dbReference>
<evidence type="ECO:0000259" key="2">
    <source>
        <dbReference type="Pfam" id="PF07007"/>
    </source>
</evidence>
<evidence type="ECO:0000256" key="1">
    <source>
        <dbReference type="SAM" id="SignalP"/>
    </source>
</evidence>
<organism evidence="3 4">
    <name type="scientific">Limnoraphis robusta CS-951</name>
    <dbReference type="NCBI Taxonomy" id="1637645"/>
    <lineage>
        <taxon>Bacteria</taxon>
        <taxon>Bacillati</taxon>
        <taxon>Cyanobacteriota</taxon>
        <taxon>Cyanophyceae</taxon>
        <taxon>Oscillatoriophycideae</taxon>
        <taxon>Oscillatoriales</taxon>
        <taxon>Sirenicapillariaceae</taxon>
        <taxon>Limnoraphis</taxon>
    </lineage>
</organism>
<feature type="chain" id="PRO_5002497639" description="Lysozyme inhibitor LprI-like N-terminal domain-containing protein" evidence="1">
    <location>
        <begin position="29"/>
        <end position="141"/>
    </location>
</feature>
<dbReference type="Pfam" id="PF07007">
    <property type="entry name" value="LprI"/>
    <property type="match status" value="1"/>
</dbReference>
<dbReference type="PANTHER" id="PTHR39176">
    <property type="entry name" value="PERIPLASMIC PROTEIN-RELATED"/>
    <property type="match status" value="1"/>
</dbReference>
<gene>
    <name evidence="3" type="ORF">WN50_26555</name>
</gene>
<evidence type="ECO:0000313" key="4">
    <source>
        <dbReference type="Proteomes" id="UP000033607"/>
    </source>
</evidence>
<accession>A0A0F5Y8F4</accession>
<dbReference type="OrthoDB" id="7340239at2"/>
<name>A0A0F5Y8F4_9CYAN</name>
<keyword evidence="1" id="KW-0732">Signal</keyword>
<evidence type="ECO:0000313" key="3">
    <source>
        <dbReference type="EMBL" id="KKD35216.1"/>
    </source>
</evidence>
<comment type="caution">
    <text evidence="3">The sequence shown here is derived from an EMBL/GenBank/DDBJ whole genome shotgun (WGS) entry which is preliminary data.</text>
</comment>
<feature type="domain" description="Lysozyme inhibitor LprI-like N-terminal" evidence="2">
    <location>
        <begin position="41"/>
        <end position="131"/>
    </location>
</feature>
<sequence>MLKTLTTVSLSVMITLSGFSTLMSSSLAEPVQIAQAVQCREDGSTIEMRKCAQDKYAKIDKELNQVYQKLMTNLSNQSQRKQRLISAQRSWIQFRDKSCSYEASEALGGSAEGLLLTNCLTRVTAQRTSELKQYLSSLSQR</sequence>
<dbReference type="EMBL" id="LATL02000131">
    <property type="protein sequence ID" value="KKD35216.1"/>
    <property type="molecule type" value="Genomic_DNA"/>
</dbReference>
<proteinExistence type="predicted"/>
<reference evidence="3 4" key="1">
    <citation type="submission" date="2015-06" db="EMBL/GenBank/DDBJ databases">
        <title>Draft genome assembly of filamentous brackish cyanobacterium Limnoraphis robusta strain CS-951.</title>
        <authorList>
            <person name="Willis A."/>
            <person name="Parks M."/>
            <person name="Burford M.A."/>
        </authorList>
    </citation>
    <scope>NUCLEOTIDE SEQUENCE [LARGE SCALE GENOMIC DNA]</scope>
    <source>
        <strain evidence="3 4">CS-951</strain>
    </source>
</reference>
<feature type="signal peptide" evidence="1">
    <location>
        <begin position="1"/>
        <end position="28"/>
    </location>
</feature>
<dbReference type="InterPro" id="IPR009739">
    <property type="entry name" value="LprI-like_N"/>
</dbReference>
<protein>
    <recommendedName>
        <fullName evidence="2">Lysozyme inhibitor LprI-like N-terminal domain-containing protein</fullName>
    </recommendedName>
</protein>
<dbReference type="RefSeq" id="WP_046281622.1">
    <property type="nucleotide sequence ID" value="NZ_LATL02000131.1"/>
</dbReference>